<protein>
    <submittedName>
        <fullName evidence="1">Prohead core protein</fullName>
    </submittedName>
</protein>
<evidence type="ECO:0000313" key="1">
    <source>
        <dbReference type="EMBL" id="CAB4125349.1"/>
    </source>
</evidence>
<dbReference type="EMBL" id="LR796186">
    <property type="protein sequence ID" value="CAB4125349.1"/>
    <property type="molecule type" value="Genomic_DNA"/>
</dbReference>
<organism evidence="1">
    <name type="scientific">uncultured Caudovirales phage</name>
    <dbReference type="NCBI Taxonomy" id="2100421"/>
    <lineage>
        <taxon>Viruses</taxon>
        <taxon>Duplodnaviria</taxon>
        <taxon>Heunggongvirae</taxon>
        <taxon>Uroviricota</taxon>
        <taxon>Caudoviricetes</taxon>
        <taxon>Peduoviridae</taxon>
        <taxon>Maltschvirus</taxon>
        <taxon>Maltschvirus maltsch</taxon>
    </lineage>
</organism>
<gene>
    <name evidence="1" type="ORF">UFOVP58_117</name>
</gene>
<reference evidence="1" key="1">
    <citation type="submission" date="2020-04" db="EMBL/GenBank/DDBJ databases">
        <authorList>
            <person name="Chiriac C."/>
            <person name="Salcher M."/>
            <person name="Ghai R."/>
            <person name="Kavagutti S V."/>
        </authorList>
    </citation>
    <scope>NUCLEOTIDE SEQUENCE</scope>
</reference>
<dbReference type="Pfam" id="PF25623">
    <property type="entry name" value="T4_CASP"/>
    <property type="match status" value="1"/>
</dbReference>
<name>A0A6J5KZH3_9CAUD</name>
<sequence>MSIEQKIADLLEESKELQEVELESADDEEVVVEEVIAETQYDVSEDVAALVGGEDLTEDFKVKAATIFEAAIISRVKSEVAKLDEQFEVRLEEEVETIKEGLVEKVDGYLNFVVEQWMEKNELALESGIKSELTENFIRKLKDVFVESYIDVPEEKFDILGDMEVAIESLESRLNESVEIAVELTKELNQIKRASVITESSKGLADTDAEKFVALAEELSYEDSESFASKLQTIRESYFGTKQPRATVESVVTDAHVPLTEEKTYSAAMSGYLKHIERTKS</sequence>
<accession>A0A6J5KZH3</accession>
<proteinExistence type="predicted"/>
<dbReference type="InterPro" id="IPR057966">
    <property type="entry name" value="T4_SCAF"/>
</dbReference>